<dbReference type="EMBL" id="CP037867">
    <property type="protein sequence ID" value="QBM28526.1"/>
    <property type="molecule type" value="Genomic_DNA"/>
</dbReference>
<feature type="signal peptide" evidence="1">
    <location>
        <begin position="1"/>
        <end position="23"/>
    </location>
</feature>
<keyword evidence="1" id="KW-0732">Signal</keyword>
<evidence type="ECO:0000256" key="1">
    <source>
        <dbReference type="SAM" id="SignalP"/>
    </source>
</evidence>
<proteinExistence type="predicted"/>
<evidence type="ECO:0000313" key="2">
    <source>
        <dbReference type="EMBL" id="QBM28526.1"/>
    </source>
</evidence>
<reference evidence="2 3" key="1">
    <citation type="submission" date="2019-03" db="EMBL/GenBank/DDBJ databases">
        <authorList>
            <person name="Sebastian G."/>
            <person name="Baumann P."/>
            <person name="Ruckert C."/>
            <person name="Kalinowski J."/>
            <person name="Nebel B."/>
            <person name="Takors R."/>
            <person name="Blombach B."/>
        </authorList>
    </citation>
    <scope>NUCLEOTIDE SEQUENCE [LARGE SCALE GENOMIC DNA]</scope>
    <source>
        <strain evidence="2 3">DSM 1084</strain>
    </source>
</reference>
<evidence type="ECO:0000313" key="3">
    <source>
        <dbReference type="Proteomes" id="UP000293912"/>
    </source>
</evidence>
<gene>
    <name evidence="2" type="ORF">HPF_12570</name>
</gene>
<dbReference type="KEGG" id="hpse:HPF_12570"/>
<dbReference type="RefSeq" id="WP_060983792.1">
    <property type="nucleotide sequence ID" value="NZ_CP037867.1"/>
</dbReference>
<name>A0A4P6X1T8_HYDPS</name>
<keyword evidence="3" id="KW-1185">Reference proteome</keyword>
<sequence precursor="true">MFRVSTLVAFLLGQALAAGISLAQTSPAFGPLSATPSQDASGDMPLADYLGLLKQIAPAVENGARTYLGALQLRCGRTLTTAELRHAVSEGEGNPALMGLIRAAHQKDTAARDRLVAQLPCPRGGTQ</sequence>
<dbReference type="Proteomes" id="UP000293912">
    <property type="component" value="Chromosome"/>
</dbReference>
<organism evidence="2 3">
    <name type="scientific">Hydrogenophaga pseudoflava</name>
    <name type="common">Pseudomonas carboxydoflava</name>
    <dbReference type="NCBI Taxonomy" id="47421"/>
    <lineage>
        <taxon>Bacteria</taxon>
        <taxon>Pseudomonadati</taxon>
        <taxon>Pseudomonadota</taxon>
        <taxon>Betaproteobacteria</taxon>
        <taxon>Burkholderiales</taxon>
        <taxon>Comamonadaceae</taxon>
        <taxon>Hydrogenophaga</taxon>
    </lineage>
</organism>
<accession>A0A4P6X1T8</accession>
<protein>
    <submittedName>
        <fullName evidence="2">Uncharacterized protein</fullName>
    </submittedName>
</protein>
<feature type="chain" id="PRO_5020678902" evidence="1">
    <location>
        <begin position="24"/>
        <end position="127"/>
    </location>
</feature>
<dbReference type="AlphaFoldDB" id="A0A4P6X1T8"/>